<feature type="chain" id="PRO_5011670207" evidence="10">
    <location>
        <begin position="23"/>
        <end position="136"/>
    </location>
</feature>
<organism evidence="12 13">
    <name type="scientific">Pontibacter chinhatensis</name>
    <dbReference type="NCBI Taxonomy" id="1436961"/>
    <lineage>
        <taxon>Bacteria</taxon>
        <taxon>Pseudomonadati</taxon>
        <taxon>Bacteroidota</taxon>
        <taxon>Cytophagia</taxon>
        <taxon>Cytophagales</taxon>
        <taxon>Hymenobacteraceae</taxon>
        <taxon>Pontibacter</taxon>
    </lineage>
</organism>
<keyword evidence="8" id="KW-1133">Transmembrane helix</keyword>
<dbReference type="Gene3D" id="3.30.1150.10">
    <property type="match status" value="1"/>
</dbReference>
<evidence type="ECO:0000256" key="1">
    <source>
        <dbReference type="ARBA" id="ARBA00004383"/>
    </source>
</evidence>
<evidence type="ECO:0000256" key="5">
    <source>
        <dbReference type="ARBA" id="ARBA00022519"/>
    </source>
</evidence>
<dbReference type="InterPro" id="IPR051045">
    <property type="entry name" value="TonB-dependent_transducer"/>
</dbReference>
<dbReference type="PROSITE" id="PS52015">
    <property type="entry name" value="TONB_CTD"/>
    <property type="match status" value="1"/>
</dbReference>
<dbReference type="Pfam" id="PF03544">
    <property type="entry name" value="TonB_C"/>
    <property type="match status" value="1"/>
</dbReference>
<dbReference type="EMBL" id="FOOT01000010">
    <property type="protein sequence ID" value="SFH30098.1"/>
    <property type="molecule type" value="Genomic_DNA"/>
</dbReference>
<keyword evidence="6" id="KW-0812">Transmembrane</keyword>
<keyword evidence="3" id="KW-0813">Transport</keyword>
<comment type="similarity">
    <text evidence="2">Belongs to the TonB family.</text>
</comment>
<protein>
    <submittedName>
        <fullName evidence="12">Protein TonB</fullName>
    </submittedName>
</protein>
<proteinExistence type="inferred from homology"/>
<dbReference type="AlphaFoldDB" id="A0A1I2YWP4"/>
<sequence>MRTGISFLFLLFAMLAVTAANAQNTGKATAQAATEDKVWTPEKAVPVAEYYEGGQEAMYQAIYKELQYPTLAKRNRVQGDCIISFTLNPDGSTTNFKVLRNAGAGTGEEALRVAKLLKFKAPGYGVDASIPIMFKL</sequence>
<dbReference type="RefSeq" id="WP_092105176.1">
    <property type="nucleotide sequence ID" value="NZ_FOOT01000010.1"/>
</dbReference>
<evidence type="ECO:0000256" key="3">
    <source>
        <dbReference type="ARBA" id="ARBA00022448"/>
    </source>
</evidence>
<dbReference type="InterPro" id="IPR006260">
    <property type="entry name" value="TonB/TolA_C"/>
</dbReference>
<keyword evidence="7" id="KW-0653">Protein transport</keyword>
<evidence type="ECO:0000259" key="11">
    <source>
        <dbReference type="PROSITE" id="PS52015"/>
    </source>
</evidence>
<dbReference type="STRING" id="1436961.SAMN05421739_11061"/>
<dbReference type="PANTHER" id="PTHR33446">
    <property type="entry name" value="PROTEIN TONB-RELATED"/>
    <property type="match status" value="1"/>
</dbReference>
<keyword evidence="5" id="KW-0997">Cell inner membrane</keyword>
<evidence type="ECO:0000313" key="13">
    <source>
        <dbReference type="Proteomes" id="UP000198724"/>
    </source>
</evidence>
<dbReference type="Proteomes" id="UP000198724">
    <property type="component" value="Unassembled WGS sequence"/>
</dbReference>
<dbReference type="PANTHER" id="PTHR33446:SF11">
    <property type="entry name" value="TONB3"/>
    <property type="match status" value="1"/>
</dbReference>
<keyword evidence="4" id="KW-1003">Cell membrane</keyword>
<evidence type="ECO:0000256" key="2">
    <source>
        <dbReference type="ARBA" id="ARBA00006555"/>
    </source>
</evidence>
<accession>A0A1I2YWP4</accession>
<feature type="signal peptide" evidence="10">
    <location>
        <begin position="1"/>
        <end position="22"/>
    </location>
</feature>
<evidence type="ECO:0000256" key="7">
    <source>
        <dbReference type="ARBA" id="ARBA00022927"/>
    </source>
</evidence>
<evidence type="ECO:0000256" key="6">
    <source>
        <dbReference type="ARBA" id="ARBA00022692"/>
    </source>
</evidence>
<evidence type="ECO:0000256" key="9">
    <source>
        <dbReference type="ARBA" id="ARBA00023136"/>
    </source>
</evidence>
<reference evidence="13" key="1">
    <citation type="submission" date="2016-10" db="EMBL/GenBank/DDBJ databases">
        <authorList>
            <person name="Varghese N."/>
            <person name="Submissions S."/>
        </authorList>
    </citation>
    <scope>NUCLEOTIDE SEQUENCE [LARGE SCALE GENOMIC DNA]</scope>
    <source>
        <strain evidence="13">LP51</strain>
    </source>
</reference>
<feature type="domain" description="TonB C-terminal" evidence="11">
    <location>
        <begin position="53"/>
        <end position="136"/>
    </location>
</feature>
<dbReference type="GO" id="GO:0031992">
    <property type="term" value="F:energy transducer activity"/>
    <property type="evidence" value="ECO:0007669"/>
    <property type="project" value="TreeGrafter"/>
</dbReference>
<keyword evidence="9" id="KW-0472">Membrane</keyword>
<gene>
    <name evidence="12" type="ORF">SAMN05421739_11061</name>
</gene>
<evidence type="ECO:0000256" key="10">
    <source>
        <dbReference type="SAM" id="SignalP"/>
    </source>
</evidence>
<name>A0A1I2YWP4_9BACT</name>
<dbReference type="NCBIfam" id="TIGR01352">
    <property type="entry name" value="tonB_Cterm"/>
    <property type="match status" value="1"/>
</dbReference>
<dbReference type="SUPFAM" id="SSF74653">
    <property type="entry name" value="TolA/TonB C-terminal domain"/>
    <property type="match status" value="1"/>
</dbReference>
<comment type="subcellular location">
    <subcellularLocation>
        <location evidence="1">Cell inner membrane</location>
        <topology evidence="1">Single-pass membrane protein</topology>
        <orientation evidence="1">Periplasmic side</orientation>
    </subcellularLocation>
</comment>
<keyword evidence="13" id="KW-1185">Reference proteome</keyword>
<dbReference type="OrthoDB" id="1100720at2"/>
<dbReference type="InterPro" id="IPR037682">
    <property type="entry name" value="TonB_C"/>
</dbReference>
<keyword evidence="10" id="KW-0732">Signal</keyword>
<dbReference type="GO" id="GO:0098797">
    <property type="term" value="C:plasma membrane protein complex"/>
    <property type="evidence" value="ECO:0007669"/>
    <property type="project" value="TreeGrafter"/>
</dbReference>
<dbReference type="GO" id="GO:0015031">
    <property type="term" value="P:protein transport"/>
    <property type="evidence" value="ECO:0007669"/>
    <property type="project" value="UniProtKB-KW"/>
</dbReference>
<evidence type="ECO:0000256" key="8">
    <source>
        <dbReference type="ARBA" id="ARBA00022989"/>
    </source>
</evidence>
<dbReference type="GO" id="GO:0055085">
    <property type="term" value="P:transmembrane transport"/>
    <property type="evidence" value="ECO:0007669"/>
    <property type="project" value="InterPro"/>
</dbReference>
<evidence type="ECO:0000313" key="12">
    <source>
        <dbReference type="EMBL" id="SFH30098.1"/>
    </source>
</evidence>
<evidence type="ECO:0000256" key="4">
    <source>
        <dbReference type="ARBA" id="ARBA00022475"/>
    </source>
</evidence>